<evidence type="ECO:0000313" key="4">
    <source>
        <dbReference type="Proteomes" id="UP000660070"/>
    </source>
</evidence>
<keyword evidence="1" id="KW-0175">Coiled coil</keyword>
<feature type="coiled-coil region" evidence="1">
    <location>
        <begin position="113"/>
        <end position="140"/>
    </location>
</feature>
<reference evidence="3 4" key="1">
    <citation type="submission" date="2020-11" db="EMBL/GenBank/DDBJ databases">
        <title>Kaistella gelatinilytica sp. nov., a flavobacterium isolated from Antarctic Soil.</title>
        <authorList>
            <person name="Li J."/>
        </authorList>
    </citation>
    <scope>NUCLEOTIDE SEQUENCE [LARGE SCALE GENOMIC DNA]</scope>
    <source>
        <strain evidence="3 4">G5-32</strain>
    </source>
</reference>
<dbReference type="Proteomes" id="UP000660070">
    <property type="component" value="Unassembled WGS sequence"/>
</dbReference>
<sequence length="955" mass="108853">MSNKTPLKIHLELGSGQILNKEIGWLSIPSAGKIKVSILEYYEEKKKNKDQILDLQQKKISLHDDLIKDEKKWSDLANKRFNEGGDWQSFVDENGKKISKAQGNLNANIKQGRADYKKNEAALQAKIDALKSDIKKTAKNYESVRWVWQLIGSDRPNLTKESFNEAIVSGIPEMELSFDDFLEGGGAAYLEPFWDGEIPTGKYPNGIIINCLGKKPQILMADWRDAEDNEITKPVKFGSTVYLNVYSEALYGNNIYVQLLDRDKVVRVLSLGFTNADDKLFASDYLNNEIKVEDREEKDIKETKSQFERAITVHSTKKYPKGAKIGKLVEDDGNNKDKKITLIPNVQKCKFPVFIDPFWKISGGDELEIYPEIENGRIPSGKKTLSTAILQVKDSGILVGENISKSNQVVVLSNVETDMNFFHHCKYTYIDAKFRKDDGHIFDINNPNKRFLKKIDYYVVAGDKKEENYTITFEIPDLKTEDCVFEHDPKKDHAFNAILVADKSKFINLNATNTKISFDVKYPKPSRLEGESMIQEKNVKPLHYALSMNSCAVSLPIDLYVYPDVYYELGFKFMTSNPFYVGQTKSYNERKYMGNWGFFDKRTNKNIRKEQTSQRKKNYKNEKQEVGEGKLKYDNFEAFLEYGYNDVKESNLTIDGENPVLSIIDSTMWIINTLGKLSFDKEADEAKAENDKKRPGQVKDRNKKRNKYLASKGKTLSKIPFKVEIGQPTFAGSVKWHYDQSEKNAGEIGTLYEVNFKADPLISIKGSLDLLFVATKIPYVGQALKAITFAADTVGSSDDFWNEIVDFFGGGDDYKIQIDIDYYLDLFIEGEFKIEATALGFHTIDRFRKGKIEPVAEIKVGIECGGSLTAKFGNIYSLEAQFEGKAEAVWQIKNDEETKKLSCKYQGIYATIKSRVEIDGKRTGNDSRTSNKNKSNPEEKKFLLHDGFSYEFKLD</sequence>
<evidence type="ECO:0000313" key="3">
    <source>
        <dbReference type="EMBL" id="MBF8455555.1"/>
    </source>
</evidence>
<accession>A0ABS0F768</accession>
<evidence type="ECO:0000256" key="2">
    <source>
        <dbReference type="SAM" id="MobiDB-lite"/>
    </source>
</evidence>
<name>A0ABS0F768_9FLAO</name>
<feature type="region of interest" description="Disordered" evidence="2">
    <location>
        <begin position="685"/>
        <end position="705"/>
    </location>
</feature>
<organism evidence="3 4">
    <name type="scientific">Kaistella gelatinilytica</name>
    <dbReference type="NCBI Taxonomy" id="2787636"/>
    <lineage>
        <taxon>Bacteria</taxon>
        <taxon>Pseudomonadati</taxon>
        <taxon>Bacteroidota</taxon>
        <taxon>Flavobacteriia</taxon>
        <taxon>Flavobacteriales</taxon>
        <taxon>Weeksellaceae</taxon>
        <taxon>Chryseobacterium group</taxon>
        <taxon>Kaistella</taxon>
    </lineage>
</organism>
<proteinExistence type="predicted"/>
<dbReference type="RefSeq" id="WP_196078130.1">
    <property type="nucleotide sequence ID" value="NZ_JADPVI010000001.1"/>
</dbReference>
<dbReference type="EMBL" id="JADPVI010000001">
    <property type="protein sequence ID" value="MBF8455555.1"/>
    <property type="molecule type" value="Genomic_DNA"/>
</dbReference>
<gene>
    <name evidence="3" type="ORF">IV494_00030</name>
</gene>
<keyword evidence="4" id="KW-1185">Reference proteome</keyword>
<comment type="caution">
    <text evidence="3">The sequence shown here is derived from an EMBL/GenBank/DDBJ whole genome shotgun (WGS) entry which is preliminary data.</text>
</comment>
<feature type="compositionally biased region" description="Basic and acidic residues" evidence="2">
    <location>
        <begin position="685"/>
        <end position="700"/>
    </location>
</feature>
<protein>
    <submittedName>
        <fullName evidence="3">Uncharacterized protein</fullName>
    </submittedName>
</protein>
<evidence type="ECO:0000256" key="1">
    <source>
        <dbReference type="SAM" id="Coils"/>
    </source>
</evidence>